<dbReference type="Proteomes" id="UP000007174">
    <property type="component" value="Unassembled WGS sequence"/>
</dbReference>
<feature type="compositionally biased region" description="Polar residues" evidence="1">
    <location>
        <begin position="1"/>
        <end position="20"/>
    </location>
</feature>
<feature type="region of interest" description="Disordered" evidence="1">
    <location>
        <begin position="69"/>
        <end position="94"/>
    </location>
</feature>
<accession>H1VRM5</accession>
<protein>
    <submittedName>
        <fullName evidence="2">Uncharacterized protein</fullName>
    </submittedName>
</protein>
<dbReference type="AlphaFoldDB" id="H1VRM5"/>
<gene>
    <name evidence="2" type="ORF">CH063_12751</name>
</gene>
<dbReference type="EMBL" id="CACQ02005710">
    <property type="protein sequence ID" value="CCF42881.1"/>
    <property type="molecule type" value="Genomic_DNA"/>
</dbReference>
<sequence length="94" mass="11079">MMTTTTERWTSLSKKNTPSSRWLLGSRAGQRRAIFSRFGAKTLPFYTRTSSDLEERIMFTAVKQTRRSTERRMLFRKSPRVMPQSLTKSSPMRR</sequence>
<evidence type="ECO:0000256" key="1">
    <source>
        <dbReference type="SAM" id="MobiDB-lite"/>
    </source>
</evidence>
<name>H1VRM5_COLHI</name>
<evidence type="ECO:0000313" key="2">
    <source>
        <dbReference type="EMBL" id="CCF42881.1"/>
    </source>
</evidence>
<feature type="compositionally biased region" description="Polar residues" evidence="1">
    <location>
        <begin position="84"/>
        <end position="94"/>
    </location>
</feature>
<proteinExistence type="predicted"/>
<organism evidence="2 3">
    <name type="scientific">Colletotrichum higginsianum (strain IMI 349063)</name>
    <name type="common">Crucifer anthracnose fungus</name>
    <dbReference type="NCBI Taxonomy" id="759273"/>
    <lineage>
        <taxon>Eukaryota</taxon>
        <taxon>Fungi</taxon>
        <taxon>Dikarya</taxon>
        <taxon>Ascomycota</taxon>
        <taxon>Pezizomycotina</taxon>
        <taxon>Sordariomycetes</taxon>
        <taxon>Hypocreomycetidae</taxon>
        <taxon>Glomerellales</taxon>
        <taxon>Glomerellaceae</taxon>
        <taxon>Colletotrichum</taxon>
        <taxon>Colletotrichum destructivum species complex</taxon>
    </lineage>
</organism>
<evidence type="ECO:0000313" key="3">
    <source>
        <dbReference type="Proteomes" id="UP000007174"/>
    </source>
</evidence>
<dbReference type="HOGENOM" id="CLU_2386028_0_0_1"/>
<reference evidence="3" key="1">
    <citation type="journal article" date="2012" name="Nat. Genet.">
        <title>Lifestyle transitions in plant pathogenic Colletotrichum fungi deciphered by genome and transcriptome analyses.</title>
        <authorList>
            <person name="O'Connell R.J."/>
            <person name="Thon M.R."/>
            <person name="Hacquard S."/>
            <person name="Amyotte S.G."/>
            <person name="Kleemann J."/>
            <person name="Torres M.F."/>
            <person name="Damm U."/>
            <person name="Buiate E.A."/>
            <person name="Epstein L."/>
            <person name="Alkan N."/>
            <person name="Altmueller J."/>
            <person name="Alvarado-Balderrama L."/>
            <person name="Bauser C.A."/>
            <person name="Becker C."/>
            <person name="Birren B.W."/>
            <person name="Chen Z."/>
            <person name="Choi J."/>
            <person name="Crouch J.A."/>
            <person name="Duvick J.P."/>
            <person name="Farman M.A."/>
            <person name="Gan P."/>
            <person name="Heiman D."/>
            <person name="Henrissat B."/>
            <person name="Howard R.J."/>
            <person name="Kabbage M."/>
            <person name="Koch C."/>
            <person name="Kracher B."/>
            <person name="Kubo Y."/>
            <person name="Law A.D."/>
            <person name="Lebrun M.-H."/>
            <person name="Lee Y.-H."/>
            <person name="Miyara I."/>
            <person name="Moore N."/>
            <person name="Neumann U."/>
            <person name="Nordstroem K."/>
            <person name="Panaccione D.G."/>
            <person name="Panstruga R."/>
            <person name="Place M."/>
            <person name="Proctor R.H."/>
            <person name="Prusky D."/>
            <person name="Rech G."/>
            <person name="Reinhardt R."/>
            <person name="Rollins J.A."/>
            <person name="Rounsley S."/>
            <person name="Schardl C.L."/>
            <person name="Schwartz D.C."/>
            <person name="Shenoy N."/>
            <person name="Shirasu K."/>
            <person name="Sikhakolli U.R."/>
            <person name="Stueber K."/>
            <person name="Sukno S.A."/>
            <person name="Sweigard J.A."/>
            <person name="Takano Y."/>
            <person name="Takahara H."/>
            <person name="Trail F."/>
            <person name="van der Does H.C."/>
            <person name="Voll L.M."/>
            <person name="Will I."/>
            <person name="Young S."/>
            <person name="Zeng Q."/>
            <person name="Zhang J."/>
            <person name="Zhou S."/>
            <person name="Dickman M.B."/>
            <person name="Schulze-Lefert P."/>
            <person name="Ver Loren van Themaat E."/>
            <person name="Ma L.-J."/>
            <person name="Vaillancourt L.J."/>
        </authorList>
    </citation>
    <scope>NUCLEOTIDE SEQUENCE [LARGE SCALE GENOMIC DNA]</scope>
    <source>
        <strain evidence="3">IMI 349063</strain>
    </source>
</reference>
<feature type="region of interest" description="Disordered" evidence="1">
    <location>
        <begin position="1"/>
        <end position="23"/>
    </location>
</feature>